<feature type="region of interest" description="Disordered" evidence="1">
    <location>
        <begin position="1"/>
        <end position="62"/>
    </location>
</feature>
<dbReference type="EMBL" id="CP060724">
    <property type="protein sequence ID" value="QNN75017.1"/>
    <property type="molecule type" value="Genomic_DNA"/>
</dbReference>
<gene>
    <name evidence="2" type="ORF">H9L19_06425</name>
</gene>
<reference evidence="2 3" key="1">
    <citation type="submission" date="2020-08" db="EMBL/GenBank/DDBJ databases">
        <title>Genome sequence of Weissella diestrammenae KACC 16890T.</title>
        <authorList>
            <person name="Hyun D.-W."/>
            <person name="Bae J.-W."/>
        </authorList>
    </citation>
    <scope>NUCLEOTIDE SEQUENCE [LARGE SCALE GENOMIC DNA]</scope>
    <source>
        <strain evidence="2 3">KACC 16890</strain>
    </source>
</reference>
<proteinExistence type="predicted"/>
<feature type="compositionally biased region" description="Basic and acidic residues" evidence="1">
    <location>
        <begin position="28"/>
        <end position="37"/>
    </location>
</feature>
<evidence type="ECO:0000256" key="1">
    <source>
        <dbReference type="SAM" id="MobiDB-lite"/>
    </source>
</evidence>
<keyword evidence="3" id="KW-1185">Reference proteome</keyword>
<evidence type="ECO:0000313" key="2">
    <source>
        <dbReference type="EMBL" id="QNN75017.1"/>
    </source>
</evidence>
<protein>
    <submittedName>
        <fullName evidence="2">Uncharacterized protein</fullName>
    </submittedName>
</protein>
<accession>A0A7G9T4J2</accession>
<dbReference type="KEGG" id="wdi:H9L19_06425"/>
<evidence type="ECO:0000313" key="3">
    <source>
        <dbReference type="Proteomes" id="UP000515800"/>
    </source>
</evidence>
<organism evidence="2 3">
    <name type="scientific">Weissella diestrammenae</name>
    <dbReference type="NCBI Taxonomy" id="1162633"/>
    <lineage>
        <taxon>Bacteria</taxon>
        <taxon>Bacillati</taxon>
        <taxon>Bacillota</taxon>
        <taxon>Bacilli</taxon>
        <taxon>Lactobacillales</taxon>
        <taxon>Lactobacillaceae</taxon>
        <taxon>Weissella</taxon>
    </lineage>
</organism>
<dbReference type="AlphaFoldDB" id="A0A7G9T4J2"/>
<name>A0A7G9T4J2_9LACO</name>
<dbReference type="RefSeq" id="WP_187528852.1">
    <property type="nucleotide sequence ID" value="NZ_CP060724.1"/>
</dbReference>
<feature type="compositionally biased region" description="Basic and acidic residues" evidence="1">
    <location>
        <begin position="1"/>
        <end position="15"/>
    </location>
</feature>
<sequence length="77" mass="9138">MEEKNKLGRPKKYDEPSTTAQNEANKAWQEKNRERARYLRNRSTARSFAKKQATSEDLNELQNLINERRKQINTLDS</sequence>
<dbReference type="Proteomes" id="UP000515800">
    <property type="component" value="Chromosome"/>
</dbReference>